<dbReference type="Pfam" id="PF01812">
    <property type="entry name" value="5-FTHF_cyc-lig"/>
    <property type="match status" value="1"/>
</dbReference>
<feature type="binding site" evidence="4">
    <location>
        <position position="65"/>
    </location>
    <ligand>
        <name>substrate</name>
    </ligand>
</feature>
<evidence type="ECO:0000256" key="4">
    <source>
        <dbReference type="PIRSR" id="PIRSR006806-1"/>
    </source>
</evidence>
<accession>A0A1U7JH39</accession>
<dbReference type="PANTHER" id="PTHR23407">
    <property type="entry name" value="ATPASE INHIBITOR/5-FORMYLTETRAHYDROFOLATE CYCLO-LIGASE"/>
    <property type="match status" value="1"/>
</dbReference>
<proteinExistence type="inferred from homology"/>
<dbReference type="GO" id="GO:0035999">
    <property type="term" value="P:tetrahydrofolate interconversion"/>
    <property type="evidence" value="ECO:0007669"/>
    <property type="project" value="TreeGrafter"/>
</dbReference>
<dbReference type="AlphaFoldDB" id="A0A1U7JH39"/>
<feature type="binding site" evidence="4">
    <location>
        <begin position="138"/>
        <end position="146"/>
    </location>
    <ligand>
        <name>ATP</name>
        <dbReference type="ChEBI" id="CHEBI:30616"/>
    </ligand>
</feature>
<sequence>MQNSNSQFSDLQKAKEAARKKALLQRRALTVQQRIERSLEIALYADQLSLPAAAKVAGFWPIRDEIDPRPLMSKLSERGAEICLPIVKGEELIFRKLGREDDLVPAGFGTYGPDERAIEVAPNVLLVPLAGFDRAGRRVGYGKGFYDRALTRLEKGGPVLAIGVGFACQELEQVPVEPHDRMLDIILTERGPLRTKTRKDIE</sequence>
<comment type="caution">
    <text evidence="6">The sequence shown here is derived from an EMBL/GenBank/DDBJ whole genome shotgun (WGS) entry which is preliminary data.</text>
</comment>
<dbReference type="PANTHER" id="PTHR23407:SF1">
    <property type="entry name" value="5-FORMYLTETRAHYDROFOLATE CYCLO-LIGASE"/>
    <property type="match status" value="1"/>
</dbReference>
<evidence type="ECO:0000256" key="5">
    <source>
        <dbReference type="RuleBase" id="RU361279"/>
    </source>
</evidence>
<evidence type="ECO:0000313" key="6">
    <source>
        <dbReference type="EMBL" id="OKL44063.1"/>
    </source>
</evidence>
<dbReference type="SUPFAM" id="SSF100950">
    <property type="entry name" value="NagB/RpiA/CoA transferase-like"/>
    <property type="match status" value="1"/>
</dbReference>
<dbReference type="GO" id="GO:0046872">
    <property type="term" value="F:metal ion binding"/>
    <property type="evidence" value="ECO:0007669"/>
    <property type="project" value="UniProtKB-KW"/>
</dbReference>
<keyword evidence="7" id="KW-1185">Reference proteome</keyword>
<dbReference type="Gene3D" id="3.40.50.10420">
    <property type="entry name" value="NagB/RpiA/CoA transferase-like"/>
    <property type="match status" value="1"/>
</dbReference>
<dbReference type="RefSeq" id="WP_028481133.1">
    <property type="nucleotide sequence ID" value="NZ_LVVZ01000015.1"/>
</dbReference>
<keyword evidence="5" id="KW-0479">Metal-binding</keyword>
<comment type="similarity">
    <text evidence="1 5">Belongs to the 5-formyltetrahydrofolate cyclo-ligase family.</text>
</comment>
<dbReference type="NCBIfam" id="TIGR02727">
    <property type="entry name" value="MTHFS_bact"/>
    <property type="match status" value="1"/>
</dbReference>
<dbReference type="GO" id="GO:0030272">
    <property type="term" value="F:5-formyltetrahydrofolate cyclo-ligase activity"/>
    <property type="evidence" value="ECO:0007669"/>
    <property type="project" value="UniProtKB-EC"/>
</dbReference>
<dbReference type="Proteomes" id="UP000185783">
    <property type="component" value="Unassembled WGS sequence"/>
</dbReference>
<evidence type="ECO:0000256" key="1">
    <source>
        <dbReference type="ARBA" id="ARBA00010638"/>
    </source>
</evidence>
<keyword evidence="5" id="KW-0460">Magnesium</keyword>
<dbReference type="GO" id="GO:0009396">
    <property type="term" value="P:folic acid-containing compound biosynthetic process"/>
    <property type="evidence" value="ECO:0007669"/>
    <property type="project" value="TreeGrafter"/>
</dbReference>
<comment type="catalytic activity">
    <reaction evidence="5">
        <text>(6S)-5-formyl-5,6,7,8-tetrahydrofolate + ATP = (6R)-5,10-methenyltetrahydrofolate + ADP + phosphate</text>
        <dbReference type="Rhea" id="RHEA:10488"/>
        <dbReference type="ChEBI" id="CHEBI:30616"/>
        <dbReference type="ChEBI" id="CHEBI:43474"/>
        <dbReference type="ChEBI" id="CHEBI:57455"/>
        <dbReference type="ChEBI" id="CHEBI:57457"/>
        <dbReference type="ChEBI" id="CHEBI:456216"/>
        <dbReference type="EC" id="6.3.3.2"/>
    </reaction>
</comment>
<dbReference type="InterPro" id="IPR002698">
    <property type="entry name" value="FTHF_cligase"/>
</dbReference>
<dbReference type="PIRSF" id="PIRSF006806">
    <property type="entry name" value="FTHF_cligase"/>
    <property type="match status" value="1"/>
</dbReference>
<organism evidence="6 7">
    <name type="scientific">Pseudovibrio exalbescens</name>
    <dbReference type="NCBI Taxonomy" id="197461"/>
    <lineage>
        <taxon>Bacteria</taxon>
        <taxon>Pseudomonadati</taxon>
        <taxon>Pseudomonadota</taxon>
        <taxon>Alphaproteobacteria</taxon>
        <taxon>Hyphomicrobiales</taxon>
        <taxon>Stappiaceae</taxon>
        <taxon>Pseudovibrio</taxon>
    </lineage>
</organism>
<reference evidence="6 7" key="1">
    <citation type="submission" date="2016-03" db="EMBL/GenBank/DDBJ databases">
        <title>Genome sequence of Nesiotobacter sp. nov., a moderately halophilic alphaproteobacterium isolated from the Yellow Sea, China.</title>
        <authorList>
            <person name="Zhang G."/>
            <person name="Zhang R."/>
        </authorList>
    </citation>
    <scope>NUCLEOTIDE SEQUENCE [LARGE SCALE GENOMIC DNA]</scope>
    <source>
        <strain evidence="6 7">WB1-6</strain>
    </source>
</reference>
<evidence type="ECO:0000313" key="7">
    <source>
        <dbReference type="Proteomes" id="UP000185783"/>
    </source>
</evidence>
<keyword evidence="3 4" id="KW-0067">ATP-binding</keyword>
<dbReference type="InterPro" id="IPR037171">
    <property type="entry name" value="NagB/RpiA_transferase-like"/>
</dbReference>
<name>A0A1U7JH39_9HYPH</name>
<protein>
    <recommendedName>
        <fullName evidence="5">5-formyltetrahydrofolate cyclo-ligase</fullName>
        <ecNumber evidence="5">6.3.3.2</ecNumber>
    </recommendedName>
</protein>
<keyword evidence="2 4" id="KW-0547">Nucleotide-binding</keyword>
<feature type="binding site" evidence="4">
    <location>
        <begin position="15"/>
        <end position="19"/>
    </location>
    <ligand>
        <name>ATP</name>
        <dbReference type="ChEBI" id="CHEBI:30616"/>
    </ligand>
</feature>
<gene>
    <name evidence="6" type="ORF">A3843_10825</name>
</gene>
<evidence type="ECO:0000256" key="3">
    <source>
        <dbReference type="ARBA" id="ARBA00022840"/>
    </source>
</evidence>
<dbReference type="InterPro" id="IPR024185">
    <property type="entry name" value="FTHF_cligase-like_sf"/>
</dbReference>
<keyword evidence="6" id="KW-0436">Ligase</keyword>
<dbReference type="EMBL" id="LVVZ01000015">
    <property type="protein sequence ID" value="OKL44063.1"/>
    <property type="molecule type" value="Genomic_DNA"/>
</dbReference>
<dbReference type="STRING" id="197461.A3843_10825"/>
<comment type="cofactor">
    <cofactor evidence="5">
        <name>Mg(2+)</name>
        <dbReference type="ChEBI" id="CHEBI:18420"/>
    </cofactor>
</comment>
<evidence type="ECO:0000256" key="2">
    <source>
        <dbReference type="ARBA" id="ARBA00022741"/>
    </source>
</evidence>
<dbReference type="EC" id="6.3.3.2" evidence="5"/>
<dbReference type="GO" id="GO:0005524">
    <property type="term" value="F:ATP binding"/>
    <property type="evidence" value="ECO:0007669"/>
    <property type="project" value="UniProtKB-KW"/>
</dbReference>